<proteinExistence type="predicted"/>
<reference evidence="1" key="1">
    <citation type="submission" date="2024-12" db="EMBL/GenBank/DDBJ databases">
        <authorList>
            <person name="Wu N."/>
        </authorList>
    </citation>
    <scope>NUCLEOTIDE SEQUENCE</scope>
    <source>
        <strain evidence="1">P15</strain>
    </source>
</reference>
<dbReference type="EMBL" id="JBJURJ010000001">
    <property type="protein sequence ID" value="MFM9326973.1"/>
    <property type="molecule type" value="Genomic_DNA"/>
</dbReference>
<evidence type="ECO:0000313" key="1">
    <source>
        <dbReference type="EMBL" id="MFM9326973.1"/>
    </source>
</evidence>
<gene>
    <name evidence="1" type="ORF">ACI1P1_01555</name>
</gene>
<keyword evidence="1" id="KW-0012">Acyltransferase</keyword>
<protein>
    <submittedName>
        <fullName evidence="1">Lysophospholipid acyltransferase family protein</fullName>
    </submittedName>
</protein>
<accession>A0ACC7NQV4</accession>
<keyword evidence="1" id="KW-0808">Transferase</keyword>
<evidence type="ECO:0000313" key="2">
    <source>
        <dbReference type="Proteomes" id="UP001631969"/>
    </source>
</evidence>
<dbReference type="Proteomes" id="UP001631969">
    <property type="component" value="Unassembled WGS sequence"/>
</dbReference>
<organism evidence="1 2">
    <name type="scientific">Paenibacillus mesotrionivorans</name>
    <dbReference type="NCBI Taxonomy" id="3160968"/>
    <lineage>
        <taxon>Bacteria</taxon>
        <taxon>Bacillati</taxon>
        <taxon>Bacillota</taxon>
        <taxon>Bacilli</taxon>
        <taxon>Bacillales</taxon>
        <taxon>Paenibacillaceae</taxon>
        <taxon>Paenibacillus</taxon>
    </lineage>
</organism>
<keyword evidence="2" id="KW-1185">Reference proteome</keyword>
<name>A0ACC7NQV4_9BACL</name>
<comment type="caution">
    <text evidence="1">The sequence shown here is derived from an EMBL/GenBank/DDBJ whole genome shotgun (WGS) entry which is preliminary data.</text>
</comment>
<sequence>MFKVLFRAEIIGAENVPAAGPVILCCNHTSNFDPPFVGCYLERQIHFMAKAELFRVPGFGWIIKELGAFPVKRGGVSKESIKLAISHLREGHMLAIFPEGSRKNAGGMGKKGAASLALRSGATVVPAWIEGGYKLFRRTTVTYGKPVDLSEFDGGSSEQQEAATEKIMEAIRSLSQAKKNAVSN</sequence>